<protein>
    <submittedName>
        <fullName evidence="1">Uncharacterized protein</fullName>
    </submittedName>
</protein>
<reference evidence="1" key="3">
    <citation type="submission" date="2023-05" db="EMBL/GenBank/DDBJ databases">
        <authorList>
            <person name="Smith C.H."/>
        </authorList>
    </citation>
    <scope>NUCLEOTIDE SEQUENCE</scope>
    <source>
        <strain evidence="1">CHS0354</strain>
        <tissue evidence="1">Mantle</tissue>
    </source>
</reference>
<dbReference type="PROSITE" id="PS01282">
    <property type="entry name" value="BIR_REPEAT_1"/>
    <property type="match status" value="1"/>
</dbReference>
<dbReference type="GO" id="GO:0005737">
    <property type="term" value="C:cytoplasm"/>
    <property type="evidence" value="ECO:0007669"/>
    <property type="project" value="TreeGrafter"/>
</dbReference>
<dbReference type="SMART" id="SM00238">
    <property type="entry name" value="BIR"/>
    <property type="match status" value="1"/>
</dbReference>
<dbReference type="Pfam" id="PF00653">
    <property type="entry name" value="BIR"/>
    <property type="match status" value="1"/>
</dbReference>
<accession>A0AAE0W8R6</accession>
<sequence length="202" mass="23544">MVTRGNSRNARHETYRSDMMNRYPHCTRNYIDTNIHGSSPYSEVQQRLRSFIFCRHGSKQNFLTFANAGFHYYDSSDSVYCPMCRLFLRDWRFCEDPLLQHIKMAPRCPVVLSLVGENIVHEFMSDESSETTQTATHRGQARTGRLEIENMLLLPAAQSVLEHGYSKETVLTAIRKMQNSGRRNFTALELLNIIFEEEEKHD</sequence>
<dbReference type="PROSITE" id="PS50143">
    <property type="entry name" value="BIR_REPEAT_2"/>
    <property type="match status" value="1"/>
</dbReference>
<dbReference type="PANTHER" id="PTHR10044">
    <property type="entry name" value="INHIBITOR OF APOPTOSIS"/>
    <property type="match status" value="1"/>
</dbReference>
<dbReference type="Gene3D" id="1.10.1170.10">
    <property type="entry name" value="Inhibitor Of Apoptosis Protein (2mihbC-IAP-1), Chain A"/>
    <property type="match status" value="1"/>
</dbReference>
<dbReference type="Proteomes" id="UP001195483">
    <property type="component" value="Unassembled WGS sequence"/>
</dbReference>
<reference evidence="1" key="2">
    <citation type="journal article" date="2021" name="Genome Biol. Evol.">
        <title>Developing a high-quality reference genome for a parasitic bivalve with doubly uniparental inheritance (Bivalvia: Unionida).</title>
        <authorList>
            <person name="Smith C.H."/>
        </authorList>
    </citation>
    <scope>NUCLEOTIDE SEQUENCE</scope>
    <source>
        <strain evidence="1">CHS0354</strain>
        <tissue evidence="1">Mantle</tissue>
    </source>
</reference>
<dbReference type="InterPro" id="IPR050784">
    <property type="entry name" value="IAP"/>
</dbReference>
<organism evidence="1 2">
    <name type="scientific">Potamilus streckersoni</name>
    <dbReference type="NCBI Taxonomy" id="2493646"/>
    <lineage>
        <taxon>Eukaryota</taxon>
        <taxon>Metazoa</taxon>
        <taxon>Spiralia</taxon>
        <taxon>Lophotrochozoa</taxon>
        <taxon>Mollusca</taxon>
        <taxon>Bivalvia</taxon>
        <taxon>Autobranchia</taxon>
        <taxon>Heteroconchia</taxon>
        <taxon>Palaeoheterodonta</taxon>
        <taxon>Unionida</taxon>
        <taxon>Unionoidea</taxon>
        <taxon>Unionidae</taxon>
        <taxon>Ambleminae</taxon>
        <taxon>Lampsilini</taxon>
        <taxon>Potamilus</taxon>
    </lineage>
</organism>
<dbReference type="SUPFAM" id="SSF57924">
    <property type="entry name" value="Inhibitor of apoptosis (IAP) repeat"/>
    <property type="match status" value="1"/>
</dbReference>
<dbReference type="GO" id="GO:0005634">
    <property type="term" value="C:nucleus"/>
    <property type="evidence" value="ECO:0007669"/>
    <property type="project" value="TreeGrafter"/>
</dbReference>
<proteinExistence type="predicted"/>
<comment type="caution">
    <text evidence="1">The sequence shown here is derived from an EMBL/GenBank/DDBJ whole genome shotgun (WGS) entry which is preliminary data.</text>
</comment>
<reference evidence="1" key="1">
    <citation type="journal article" date="2021" name="Genome Biol. Evol.">
        <title>A High-Quality Reference Genome for a Parasitic Bivalve with Doubly Uniparental Inheritance (Bivalvia: Unionida).</title>
        <authorList>
            <person name="Smith C.H."/>
        </authorList>
    </citation>
    <scope>NUCLEOTIDE SEQUENCE</scope>
    <source>
        <strain evidence="1">CHS0354</strain>
    </source>
</reference>
<dbReference type="EMBL" id="JAEAOA010000964">
    <property type="protein sequence ID" value="KAK3604410.1"/>
    <property type="molecule type" value="Genomic_DNA"/>
</dbReference>
<evidence type="ECO:0000313" key="1">
    <source>
        <dbReference type="EMBL" id="KAK3604410.1"/>
    </source>
</evidence>
<dbReference type="AlphaFoldDB" id="A0AAE0W8R6"/>
<dbReference type="GO" id="GO:0051726">
    <property type="term" value="P:regulation of cell cycle"/>
    <property type="evidence" value="ECO:0007669"/>
    <property type="project" value="TreeGrafter"/>
</dbReference>
<gene>
    <name evidence="1" type="ORF">CHS0354_015545</name>
</gene>
<dbReference type="GO" id="GO:0043066">
    <property type="term" value="P:negative regulation of apoptotic process"/>
    <property type="evidence" value="ECO:0007669"/>
    <property type="project" value="TreeGrafter"/>
</dbReference>
<dbReference type="InterPro" id="IPR001370">
    <property type="entry name" value="BIR_rpt"/>
</dbReference>
<dbReference type="GO" id="GO:0043027">
    <property type="term" value="F:cysteine-type endopeptidase inhibitor activity involved in apoptotic process"/>
    <property type="evidence" value="ECO:0007669"/>
    <property type="project" value="TreeGrafter"/>
</dbReference>
<evidence type="ECO:0000313" key="2">
    <source>
        <dbReference type="Proteomes" id="UP001195483"/>
    </source>
</evidence>
<keyword evidence="2" id="KW-1185">Reference proteome</keyword>
<dbReference type="PANTHER" id="PTHR10044:SF139">
    <property type="entry name" value="DEATH-ASSOCIATED INHIBITOR OF APOPTOSIS 2"/>
    <property type="match status" value="1"/>
</dbReference>
<name>A0AAE0W8R6_9BIVA</name>